<dbReference type="EMBL" id="JAEMNX010000003">
    <property type="protein sequence ID" value="MBJ7537088.1"/>
    <property type="molecule type" value="Genomic_DNA"/>
</dbReference>
<evidence type="ECO:0000313" key="1">
    <source>
        <dbReference type="EMBL" id="MBJ7537088.1"/>
    </source>
</evidence>
<dbReference type="InterPro" id="IPR009057">
    <property type="entry name" value="Homeodomain-like_sf"/>
</dbReference>
<comment type="caution">
    <text evidence="1">The sequence shown here is derived from an EMBL/GenBank/DDBJ whole genome shotgun (WGS) entry which is preliminary data.</text>
</comment>
<dbReference type="Proteomes" id="UP000628710">
    <property type="component" value="Unassembled WGS sequence"/>
</dbReference>
<sequence length="59" mass="6891">MDSSSQALAFRARIILECAQGRSNTVVAERLSTSNQTVCKRRSRFLRYLFRWTYTNCIN</sequence>
<organism evidence="1 2">
    <name type="scientific">Marinomonas transparens</name>
    <dbReference type="NCBI Taxonomy" id="2795388"/>
    <lineage>
        <taxon>Bacteria</taxon>
        <taxon>Pseudomonadati</taxon>
        <taxon>Pseudomonadota</taxon>
        <taxon>Gammaproteobacteria</taxon>
        <taxon>Oceanospirillales</taxon>
        <taxon>Oceanospirillaceae</taxon>
        <taxon>Marinomonas</taxon>
    </lineage>
</organism>
<proteinExistence type="predicted"/>
<keyword evidence="2" id="KW-1185">Reference proteome</keyword>
<name>A0A934JMF2_9GAMM</name>
<dbReference type="Pfam" id="PF13384">
    <property type="entry name" value="HTH_23"/>
    <property type="match status" value="1"/>
</dbReference>
<accession>A0A934JMF2</accession>
<gene>
    <name evidence="1" type="ORF">I8J31_05265</name>
</gene>
<evidence type="ECO:0000313" key="2">
    <source>
        <dbReference type="Proteomes" id="UP000628710"/>
    </source>
</evidence>
<protein>
    <submittedName>
        <fullName evidence="1">Helix-turn-helix domain-containing protein</fullName>
    </submittedName>
</protein>
<reference evidence="1" key="1">
    <citation type="submission" date="2020-12" db="EMBL/GenBank/DDBJ databases">
        <title>Marinomonas arctica sp. nov., a psychrotolerant bacterium isolated from the Arctic.</title>
        <authorList>
            <person name="Zhang Y."/>
        </authorList>
    </citation>
    <scope>NUCLEOTIDE SEQUENCE</scope>
    <source>
        <strain evidence="1">C1424</strain>
    </source>
</reference>
<dbReference type="SUPFAM" id="SSF46689">
    <property type="entry name" value="Homeodomain-like"/>
    <property type="match status" value="1"/>
</dbReference>
<dbReference type="AlphaFoldDB" id="A0A934JMF2"/>